<keyword evidence="1" id="KW-0813">Transport</keyword>
<dbReference type="PROSITE" id="PS00211">
    <property type="entry name" value="ABC_TRANSPORTER_1"/>
    <property type="match status" value="1"/>
</dbReference>
<dbReference type="Gene3D" id="3.40.50.300">
    <property type="entry name" value="P-loop containing nucleotide triphosphate hydrolases"/>
    <property type="match status" value="1"/>
</dbReference>
<dbReference type="PANTHER" id="PTHR24220">
    <property type="entry name" value="IMPORT ATP-BINDING PROTEIN"/>
    <property type="match status" value="1"/>
</dbReference>
<keyword evidence="3 5" id="KW-0067">ATP-binding</keyword>
<dbReference type="InterPro" id="IPR003593">
    <property type="entry name" value="AAA+_ATPase"/>
</dbReference>
<feature type="domain" description="ABC transporter" evidence="4">
    <location>
        <begin position="12"/>
        <end position="249"/>
    </location>
</feature>
<evidence type="ECO:0000259" key="4">
    <source>
        <dbReference type="PROSITE" id="PS50893"/>
    </source>
</evidence>
<evidence type="ECO:0000313" key="6">
    <source>
        <dbReference type="Proteomes" id="UP001595867"/>
    </source>
</evidence>
<evidence type="ECO:0000256" key="3">
    <source>
        <dbReference type="ARBA" id="ARBA00022840"/>
    </source>
</evidence>
<dbReference type="Proteomes" id="UP001595867">
    <property type="component" value="Unassembled WGS sequence"/>
</dbReference>
<dbReference type="PANTHER" id="PTHR24220:SF685">
    <property type="entry name" value="ABC TRANSPORTER RELATED"/>
    <property type="match status" value="1"/>
</dbReference>
<dbReference type="SMART" id="SM00382">
    <property type="entry name" value="AAA"/>
    <property type="match status" value="1"/>
</dbReference>
<keyword evidence="6" id="KW-1185">Reference proteome</keyword>
<dbReference type="CDD" id="cd03255">
    <property type="entry name" value="ABC_MJ0796_LolCDE_FtsE"/>
    <property type="match status" value="1"/>
</dbReference>
<sequence length="256" mass="27368">MDMRINNTVSAVQMRGVEKIYHRGSTSVAALAGVDIDFERGTFTAVMGPSGSGKSTLLHCAAGLDQPTSGKVLLDGVDLTGKNETELTMLRRDRIGFIFQAFNLLPALTGEQNIVLPLELAGRKVNKARLREVVDSVGLGERVKHRPAELSGGQQQRIAIARALIAQPAVIFADEPTGALDLRTARDILSLLAQSVHQLGQTIVMVTHDPVAASYADRVVFLADGRIATEMYRPTAHAVAEQLTHLGDTVVAAGGR</sequence>
<dbReference type="EMBL" id="JBHSBL010000021">
    <property type="protein sequence ID" value="MFC4069624.1"/>
    <property type="molecule type" value="Genomic_DNA"/>
</dbReference>
<dbReference type="GO" id="GO:0005524">
    <property type="term" value="F:ATP binding"/>
    <property type="evidence" value="ECO:0007669"/>
    <property type="project" value="UniProtKB-KW"/>
</dbReference>
<evidence type="ECO:0000313" key="5">
    <source>
        <dbReference type="EMBL" id="MFC4069624.1"/>
    </source>
</evidence>
<name>A0ABV8J3M6_9ACTN</name>
<dbReference type="RefSeq" id="WP_378070521.1">
    <property type="nucleotide sequence ID" value="NZ_JBHSBL010000021.1"/>
</dbReference>
<dbReference type="InterPro" id="IPR015854">
    <property type="entry name" value="ABC_transpr_LolD-like"/>
</dbReference>
<keyword evidence="2" id="KW-0547">Nucleotide-binding</keyword>
<evidence type="ECO:0000256" key="1">
    <source>
        <dbReference type="ARBA" id="ARBA00022448"/>
    </source>
</evidence>
<dbReference type="InterPro" id="IPR017911">
    <property type="entry name" value="MacB-like_ATP-bd"/>
</dbReference>
<dbReference type="InterPro" id="IPR003439">
    <property type="entry name" value="ABC_transporter-like_ATP-bd"/>
</dbReference>
<accession>A0ABV8J3M6</accession>
<dbReference type="SUPFAM" id="SSF52540">
    <property type="entry name" value="P-loop containing nucleoside triphosphate hydrolases"/>
    <property type="match status" value="1"/>
</dbReference>
<evidence type="ECO:0000256" key="2">
    <source>
        <dbReference type="ARBA" id="ARBA00022741"/>
    </source>
</evidence>
<reference evidence="6" key="1">
    <citation type="journal article" date="2019" name="Int. J. Syst. Evol. Microbiol.">
        <title>The Global Catalogue of Microorganisms (GCM) 10K type strain sequencing project: providing services to taxonomists for standard genome sequencing and annotation.</title>
        <authorList>
            <consortium name="The Broad Institute Genomics Platform"/>
            <consortium name="The Broad Institute Genome Sequencing Center for Infectious Disease"/>
            <person name="Wu L."/>
            <person name="Ma J."/>
        </authorList>
    </citation>
    <scope>NUCLEOTIDE SEQUENCE [LARGE SCALE GENOMIC DNA]</scope>
    <source>
        <strain evidence="6">TBRC 5832</strain>
    </source>
</reference>
<dbReference type="PROSITE" id="PS50893">
    <property type="entry name" value="ABC_TRANSPORTER_2"/>
    <property type="match status" value="1"/>
</dbReference>
<protein>
    <submittedName>
        <fullName evidence="5">ABC transporter ATP-binding protein</fullName>
    </submittedName>
</protein>
<comment type="caution">
    <text evidence="5">The sequence shown here is derived from an EMBL/GenBank/DDBJ whole genome shotgun (WGS) entry which is preliminary data.</text>
</comment>
<organism evidence="5 6">
    <name type="scientific">Actinoplanes subglobosus</name>
    <dbReference type="NCBI Taxonomy" id="1547892"/>
    <lineage>
        <taxon>Bacteria</taxon>
        <taxon>Bacillati</taxon>
        <taxon>Actinomycetota</taxon>
        <taxon>Actinomycetes</taxon>
        <taxon>Micromonosporales</taxon>
        <taxon>Micromonosporaceae</taxon>
        <taxon>Actinoplanes</taxon>
    </lineage>
</organism>
<gene>
    <name evidence="5" type="ORF">ACFO0C_32275</name>
</gene>
<proteinExistence type="predicted"/>
<dbReference type="InterPro" id="IPR017871">
    <property type="entry name" value="ABC_transporter-like_CS"/>
</dbReference>
<dbReference type="InterPro" id="IPR027417">
    <property type="entry name" value="P-loop_NTPase"/>
</dbReference>
<dbReference type="Pfam" id="PF00005">
    <property type="entry name" value="ABC_tran"/>
    <property type="match status" value="1"/>
</dbReference>